<dbReference type="AlphaFoldDB" id="B6HPD5"/>
<protein>
    <submittedName>
        <fullName evidence="2">Uncharacterized protein</fullName>
    </submittedName>
</protein>
<keyword evidence="1" id="KW-0472">Membrane</keyword>
<keyword evidence="1" id="KW-1133">Transmembrane helix</keyword>
<evidence type="ECO:0000313" key="2">
    <source>
        <dbReference type="EMBL" id="CAP97532.1"/>
    </source>
</evidence>
<dbReference type="HOGENOM" id="CLU_1644272_0_0_1"/>
<name>B6HPD5_PENRW</name>
<dbReference type="Proteomes" id="UP000000724">
    <property type="component" value="Contig Pc00c22"/>
</dbReference>
<evidence type="ECO:0000313" key="3">
    <source>
        <dbReference type="Proteomes" id="UP000000724"/>
    </source>
</evidence>
<gene>
    <name evidence="2" type="ORF">Pc22g02440</name>
    <name evidence="2" type="ORF">PCH_Pc22g02440</name>
</gene>
<feature type="transmembrane region" description="Helical" evidence="1">
    <location>
        <begin position="126"/>
        <end position="145"/>
    </location>
</feature>
<evidence type="ECO:0000256" key="1">
    <source>
        <dbReference type="SAM" id="Phobius"/>
    </source>
</evidence>
<keyword evidence="3" id="KW-1185">Reference proteome</keyword>
<reference evidence="2 3" key="1">
    <citation type="journal article" date="2008" name="Nat. Biotechnol.">
        <title>Genome sequencing and analysis of the filamentous fungus Penicillium chrysogenum.</title>
        <authorList>
            <person name="van den Berg M.A."/>
            <person name="Albang R."/>
            <person name="Albermann K."/>
            <person name="Badger J.H."/>
            <person name="Daran J.-M."/>
            <person name="Driessen A.J.M."/>
            <person name="Garcia-Estrada C."/>
            <person name="Fedorova N.D."/>
            <person name="Harris D.M."/>
            <person name="Heijne W.H.M."/>
            <person name="Joardar V.S."/>
            <person name="Kiel J.A.K.W."/>
            <person name="Kovalchuk A."/>
            <person name="Martin J.F."/>
            <person name="Nierman W.C."/>
            <person name="Nijland J.G."/>
            <person name="Pronk J.T."/>
            <person name="Roubos J.A."/>
            <person name="van der Klei I.J."/>
            <person name="van Peij N.N.M.E."/>
            <person name="Veenhuis M."/>
            <person name="von Doehren H."/>
            <person name="Wagner C."/>
            <person name="Wortman J.R."/>
            <person name="Bovenberg R.A.L."/>
        </authorList>
    </citation>
    <scope>NUCLEOTIDE SEQUENCE [LARGE SCALE GENOMIC DNA]</scope>
    <source>
        <strain evidence="3">ATCC 28089 / DSM 1075 / NRRL 1951 / Wisconsin 54-1255</strain>
    </source>
</reference>
<keyword evidence="1" id="KW-0812">Transmembrane</keyword>
<sequence>MVEGFAFPCLVKPSDLFSPPLRPIPCRRFMTSTIVEILYPLLAGRSNGIYRFLSTIVGGSGLQTFSSRAQQDLTSNLIYQLLPATTIRLLHNPTATYVSSTDFAPAHLVRIHRLPIKNGQYARACIYPFLFVTSCIWCLFFPLCFQHSISKSISRISRMFV</sequence>
<accession>B6HPD5</accession>
<organism evidence="2 3">
    <name type="scientific">Penicillium rubens (strain ATCC 28089 / DSM 1075 / NRRL 1951 / Wisconsin 54-1255)</name>
    <name type="common">Penicillium chrysogenum</name>
    <dbReference type="NCBI Taxonomy" id="500485"/>
    <lineage>
        <taxon>Eukaryota</taxon>
        <taxon>Fungi</taxon>
        <taxon>Dikarya</taxon>
        <taxon>Ascomycota</taxon>
        <taxon>Pezizomycotina</taxon>
        <taxon>Eurotiomycetes</taxon>
        <taxon>Eurotiomycetidae</taxon>
        <taxon>Eurotiales</taxon>
        <taxon>Aspergillaceae</taxon>
        <taxon>Penicillium</taxon>
        <taxon>Penicillium chrysogenum species complex</taxon>
    </lineage>
</organism>
<dbReference type="EMBL" id="AM920437">
    <property type="protein sequence ID" value="CAP97532.1"/>
    <property type="molecule type" value="Genomic_DNA"/>
</dbReference>
<dbReference type="VEuPathDB" id="FungiDB:PCH_Pc22g02440"/>
<proteinExistence type="predicted"/>